<feature type="domain" description="ATPase" evidence="1">
    <location>
        <begin position="3"/>
        <end position="205"/>
    </location>
</feature>
<dbReference type="Proteomes" id="UP000327011">
    <property type="component" value="Unassembled WGS sequence"/>
</dbReference>
<dbReference type="InterPro" id="IPR004256">
    <property type="entry name" value="DUF234"/>
</dbReference>
<dbReference type="PANTHER" id="PTHR34704:SF1">
    <property type="entry name" value="ATPASE"/>
    <property type="match status" value="1"/>
</dbReference>
<feature type="domain" description="DUF234" evidence="2">
    <location>
        <begin position="317"/>
        <end position="404"/>
    </location>
</feature>
<keyword evidence="3" id="KW-0547">Nucleotide-binding</keyword>
<evidence type="ECO:0000259" key="2">
    <source>
        <dbReference type="Pfam" id="PF03008"/>
    </source>
</evidence>
<sequence>MGFVNRVEELAALEEWWARPSPRPALIWGRRRVGKTALIRRFAESRRYVFYTGAGSAPAFELAQFSREVAAALPGGLRQLDVSPYRDWYDAFEHLAAQAEREPLLLVLDEFPELTAMSPDLPGIMRSILDRIQGRTNLRILLSGSSVRAMWEMQEYRAPLYGRFDLALQLHPFRPHEAALMLPRLSAEDRATVYGIVGGVPLYLSMWDQDESIEANLRRLAVRPSAPLYNEGRLILATELGTGHQPSAVLDALASGRTRFQEIADAVGTDPTRTLERLIELRLVERLIPVTEDERRTKRKIYRIADNFLSFYLGPLMRNRSRIEIGLGETILPVILQGLDDHMGDRYEEAFRDHLRRRAPEIDPQVVAVGPWWEADRQNQIDAVVLRGRAREPVLVGEAKWARSVSARRLVGKLSEKAARLVPDPERLRYAVCARTEVTNADAGVMAITAADVFAPETSDVSVR</sequence>
<name>A0A5J5JVI0_9ACTN</name>
<keyword evidence="3" id="KW-0067">ATP-binding</keyword>
<dbReference type="EMBL" id="VYTZ01000016">
    <property type="protein sequence ID" value="KAA9374437.1"/>
    <property type="molecule type" value="Genomic_DNA"/>
</dbReference>
<evidence type="ECO:0000313" key="3">
    <source>
        <dbReference type="EMBL" id="KAA9374437.1"/>
    </source>
</evidence>
<dbReference type="Pfam" id="PF01637">
    <property type="entry name" value="ATPase_2"/>
    <property type="match status" value="1"/>
</dbReference>
<protein>
    <submittedName>
        <fullName evidence="3">ATP-binding protein</fullName>
    </submittedName>
</protein>
<dbReference type="InterPro" id="IPR011579">
    <property type="entry name" value="ATPase_dom"/>
</dbReference>
<comment type="caution">
    <text evidence="3">The sequence shown here is derived from an EMBL/GenBank/DDBJ whole genome shotgun (WGS) entry which is preliminary data.</text>
</comment>
<organism evidence="3 4">
    <name type="scientific">Microbispora cellulosiformans</name>
    <dbReference type="NCBI Taxonomy" id="2614688"/>
    <lineage>
        <taxon>Bacteria</taxon>
        <taxon>Bacillati</taxon>
        <taxon>Actinomycetota</taxon>
        <taxon>Actinomycetes</taxon>
        <taxon>Streptosporangiales</taxon>
        <taxon>Streptosporangiaceae</taxon>
        <taxon>Microbispora</taxon>
    </lineage>
</organism>
<gene>
    <name evidence="3" type="ORF">F5972_31535</name>
</gene>
<dbReference type="AlphaFoldDB" id="A0A5J5JVI0"/>
<dbReference type="GO" id="GO:0005524">
    <property type="term" value="F:ATP binding"/>
    <property type="evidence" value="ECO:0007669"/>
    <property type="project" value="UniProtKB-KW"/>
</dbReference>
<keyword evidence="4" id="KW-1185">Reference proteome</keyword>
<evidence type="ECO:0000259" key="1">
    <source>
        <dbReference type="Pfam" id="PF01637"/>
    </source>
</evidence>
<dbReference type="InterPro" id="IPR027417">
    <property type="entry name" value="P-loop_NTPase"/>
</dbReference>
<dbReference type="PANTHER" id="PTHR34704">
    <property type="entry name" value="ATPASE"/>
    <property type="match status" value="1"/>
</dbReference>
<evidence type="ECO:0000313" key="4">
    <source>
        <dbReference type="Proteomes" id="UP000327011"/>
    </source>
</evidence>
<proteinExistence type="predicted"/>
<dbReference type="SUPFAM" id="SSF52540">
    <property type="entry name" value="P-loop containing nucleoside triphosphate hydrolases"/>
    <property type="match status" value="1"/>
</dbReference>
<accession>A0A5J5JVI0</accession>
<dbReference type="Pfam" id="PF03008">
    <property type="entry name" value="DUF234"/>
    <property type="match status" value="1"/>
</dbReference>
<reference evidence="3 4" key="1">
    <citation type="submission" date="2019-09" db="EMBL/GenBank/DDBJ databases">
        <title>Screening of Novel Bioactive Compounds from Soil-Associated.</title>
        <authorList>
            <person name="Gong X."/>
        </authorList>
    </citation>
    <scope>NUCLEOTIDE SEQUENCE [LARGE SCALE GENOMIC DNA]</scope>
    <source>
        <strain evidence="3 4">Gxj-6</strain>
    </source>
</reference>
<dbReference type="Gene3D" id="3.40.50.300">
    <property type="entry name" value="P-loop containing nucleotide triphosphate hydrolases"/>
    <property type="match status" value="1"/>
</dbReference>